<dbReference type="Proteomes" id="UP000319384">
    <property type="component" value="Unassembled WGS sequence"/>
</dbReference>
<dbReference type="SUPFAM" id="SSF50475">
    <property type="entry name" value="FMN-binding split barrel"/>
    <property type="match status" value="1"/>
</dbReference>
<dbReference type="InterPro" id="IPR012349">
    <property type="entry name" value="Split_barrel_FMN-bd"/>
</dbReference>
<evidence type="ECO:0000256" key="2">
    <source>
        <dbReference type="ARBA" id="ARBA00022630"/>
    </source>
</evidence>
<dbReference type="InterPro" id="IPR024624">
    <property type="entry name" value="Pyridox_Oxase_Alr4036_FMN-bd"/>
</dbReference>
<dbReference type="Pfam" id="PF12766">
    <property type="entry name" value="Pyridox_oxase_2"/>
    <property type="match status" value="1"/>
</dbReference>
<evidence type="ECO:0000313" key="6">
    <source>
        <dbReference type="EMBL" id="RZO26049.1"/>
    </source>
</evidence>
<proteinExistence type="predicted"/>
<name>A0A520MXZ2_9GAMM</name>
<dbReference type="InterPro" id="IPR000659">
    <property type="entry name" value="Pyridox_Oxase"/>
</dbReference>
<accession>A0A520MXZ2</accession>
<sequence length="199" mass="23147">MSNNNSVEVPDYYDNLEQTLDTADRILSNAVNNSNTLFHTLVVSCFNGAEISSRVMVLREFCLQKKIMRFHTDYRSAKIRELKDQTSANVIGYDPALKVQIKLQGEIKVHYDDSVTQDAWQNSTNRSKKCYSVKDGSSNEIENPNEYDIKEFEPEEGYKNFSVLIFSFNSLEYLYLKRSGHRRAIHKWDDKLNSKWLVP</sequence>
<reference evidence="6 7" key="1">
    <citation type="submission" date="2019-02" db="EMBL/GenBank/DDBJ databases">
        <title>Prokaryotic population dynamics and viral predation in marine succession experiment using metagenomics: the confinement effect.</title>
        <authorList>
            <person name="Haro-Moreno J.M."/>
            <person name="Rodriguez-Valera F."/>
            <person name="Lopez-Perez M."/>
        </authorList>
    </citation>
    <scope>NUCLEOTIDE SEQUENCE [LARGE SCALE GENOMIC DNA]</scope>
    <source>
        <strain evidence="6">MED-G162</strain>
    </source>
</reference>
<protein>
    <submittedName>
        <fullName evidence="6">Pyridoxamine 5'-phosphate oxidase</fullName>
    </submittedName>
</protein>
<evidence type="ECO:0000256" key="4">
    <source>
        <dbReference type="ARBA" id="ARBA00023002"/>
    </source>
</evidence>
<evidence type="ECO:0000256" key="1">
    <source>
        <dbReference type="ARBA" id="ARBA00001917"/>
    </source>
</evidence>
<gene>
    <name evidence="6" type="ORF">EVA95_02735</name>
</gene>
<evidence type="ECO:0000313" key="7">
    <source>
        <dbReference type="Proteomes" id="UP000319384"/>
    </source>
</evidence>
<dbReference type="PANTHER" id="PTHR10851:SF3">
    <property type="entry name" value="PYRIDOXINE_PYRIDOXAMINE 5'-PHOSPHATE OXIDASE 2"/>
    <property type="match status" value="1"/>
</dbReference>
<organism evidence="6 7">
    <name type="scientific">SAR86 cluster bacterium</name>
    <dbReference type="NCBI Taxonomy" id="2030880"/>
    <lineage>
        <taxon>Bacteria</taxon>
        <taxon>Pseudomonadati</taxon>
        <taxon>Pseudomonadota</taxon>
        <taxon>Gammaproteobacteria</taxon>
        <taxon>SAR86 cluster</taxon>
    </lineage>
</organism>
<dbReference type="EMBL" id="SHBH01000020">
    <property type="protein sequence ID" value="RZO26049.1"/>
    <property type="molecule type" value="Genomic_DNA"/>
</dbReference>
<feature type="domain" description="Pyridoxamine 5'-phosphate oxidase Alr4036 family FMN-binding" evidence="5">
    <location>
        <begin position="38"/>
        <end position="110"/>
    </location>
</feature>
<dbReference type="PANTHER" id="PTHR10851">
    <property type="entry name" value="PYRIDOXINE-5-PHOSPHATE OXIDASE"/>
    <property type="match status" value="1"/>
</dbReference>
<comment type="cofactor">
    <cofactor evidence="1">
        <name>FMN</name>
        <dbReference type="ChEBI" id="CHEBI:58210"/>
    </cofactor>
</comment>
<keyword evidence="3" id="KW-0288">FMN</keyword>
<dbReference type="GO" id="GO:0008615">
    <property type="term" value="P:pyridoxine biosynthetic process"/>
    <property type="evidence" value="ECO:0007669"/>
    <property type="project" value="InterPro"/>
</dbReference>
<evidence type="ECO:0000259" key="5">
    <source>
        <dbReference type="Pfam" id="PF12766"/>
    </source>
</evidence>
<dbReference type="GO" id="GO:0004733">
    <property type="term" value="F:pyridoxamine phosphate oxidase activity"/>
    <property type="evidence" value="ECO:0007669"/>
    <property type="project" value="InterPro"/>
</dbReference>
<evidence type="ECO:0000256" key="3">
    <source>
        <dbReference type="ARBA" id="ARBA00022643"/>
    </source>
</evidence>
<keyword evidence="2" id="KW-0285">Flavoprotein</keyword>
<dbReference type="GO" id="GO:0010181">
    <property type="term" value="F:FMN binding"/>
    <property type="evidence" value="ECO:0007669"/>
    <property type="project" value="InterPro"/>
</dbReference>
<dbReference type="Gene3D" id="2.30.110.10">
    <property type="entry name" value="Electron Transport, Fmn-binding Protein, Chain A"/>
    <property type="match status" value="1"/>
</dbReference>
<dbReference type="AlphaFoldDB" id="A0A520MXZ2"/>
<comment type="caution">
    <text evidence="6">The sequence shown here is derived from an EMBL/GenBank/DDBJ whole genome shotgun (WGS) entry which is preliminary data.</text>
</comment>
<keyword evidence="4" id="KW-0560">Oxidoreductase</keyword>